<name>S7QF12_MYOBR</name>
<dbReference type="Proteomes" id="UP000052978">
    <property type="component" value="Unassembled WGS sequence"/>
</dbReference>
<dbReference type="AlphaFoldDB" id="S7QF12"/>
<comment type="similarity">
    <text evidence="1">Belongs to the eukaryotic ATPase epsilon family.</text>
</comment>
<keyword evidence="3" id="KW-0066">ATP synthesis</keyword>
<dbReference type="CDD" id="cd12153">
    <property type="entry name" value="F1-ATPase_epsilon"/>
    <property type="match status" value="1"/>
</dbReference>
<dbReference type="GO" id="GO:0005743">
    <property type="term" value="C:mitochondrial inner membrane"/>
    <property type="evidence" value="ECO:0007669"/>
    <property type="project" value="InterPro"/>
</dbReference>
<dbReference type="GO" id="GO:0042776">
    <property type="term" value="P:proton motive force-driven mitochondrial ATP synthesis"/>
    <property type="evidence" value="ECO:0007669"/>
    <property type="project" value="TreeGrafter"/>
</dbReference>
<dbReference type="PANTHER" id="PTHR12448:SF0">
    <property type="entry name" value="ATP SYNTHASE SUBUNIT EPSILON, MITOCHONDRIAL"/>
    <property type="match status" value="1"/>
</dbReference>
<evidence type="ECO:0000256" key="3">
    <source>
        <dbReference type="ARBA" id="ARBA00023310"/>
    </source>
</evidence>
<dbReference type="SUPFAM" id="SSF48690">
    <property type="entry name" value="Epsilon subunit of mitochondrial F1F0-ATP synthase"/>
    <property type="match status" value="1"/>
</dbReference>
<evidence type="ECO:0000256" key="1">
    <source>
        <dbReference type="ARBA" id="ARBA00009502"/>
    </source>
</evidence>
<evidence type="ECO:0000313" key="5">
    <source>
        <dbReference type="Proteomes" id="UP000052978"/>
    </source>
</evidence>
<dbReference type="PANTHER" id="PTHR12448">
    <property type="entry name" value="ATP SYNTHASE EPSILON CHAIN, MITOCHONDRIAL"/>
    <property type="match status" value="1"/>
</dbReference>
<accession>S7QF12</accession>
<dbReference type="InterPro" id="IPR006721">
    <property type="entry name" value="ATP_synth_F1_esu_mt"/>
</dbReference>
<keyword evidence="5" id="KW-1185">Reference proteome</keyword>
<evidence type="ECO:0000313" key="4">
    <source>
        <dbReference type="EMBL" id="EPQ19837.1"/>
    </source>
</evidence>
<proteinExistence type="inferred from homology"/>
<keyword evidence="2" id="KW-0139">CF(1)</keyword>
<evidence type="ECO:0000256" key="2">
    <source>
        <dbReference type="ARBA" id="ARBA00023196"/>
    </source>
</evidence>
<reference evidence="4 5" key="1">
    <citation type="journal article" date="2013" name="Nat. Commun.">
        <title>Genome analysis reveals insights into physiology and longevity of the Brandt's bat Myotis brandtii.</title>
        <authorList>
            <person name="Seim I."/>
            <person name="Fang X."/>
            <person name="Xiong Z."/>
            <person name="Lobanov A.V."/>
            <person name="Huang Z."/>
            <person name="Ma S."/>
            <person name="Feng Y."/>
            <person name="Turanov A.A."/>
            <person name="Zhu Y."/>
            <person name="Lenz T.L."/>
            <person name="Gerashchenko M.V."/>
            <person name="Fan D."/>
            <person name="Hee Yim S."/>
            <person name="Yao X."/>
            <person name="Jordan D."/>
            <person name="Xiong Y."/>
            <person name="Ma Y."/>
            <person name="Lyapunov A.N."/>
            <person name="Chen G."/>
            <person name="Kulakova O.I."/>
            <person name="Sun Y."/>
            <person name="Lee S.G."/>
            <person name="Bronson R.T."/>
            <person name="Moskalev A.A."/>
            <person name="Sunyaev S.R."/>
            <person name="Zhang G."/>
            <person name="Krogh A."/>
            <person name="Wang J."/>
            <person name="Gladyshev V.N."/>
        </authorList>
    </citation>
    <scope>NUCLEOTIDE SEQUENCE [LARGE SCALE GENOMIC DNA]</scope>
</reference>
<sequence length="78" mass="8859">MLMGVHLPNRKQAVRYFARIDDILKGLVQFNLETLIGNYIRYSQICAKAVRDALKTEFKASAEKTSSSSVKIVKVKKE</sequence>
<dbReference type="InterPro" id="IPR036742">
    <property type="entry name" value="ATP_synth_F1_esu_sf_mt"/>
</dbReference>
<dbReference type="EMBL" id="KE164737">
    <property type="protein sequence ID" value="EPQ19837.1"/>
    <property type="molecule type" value="Genomic_DNA"/>
</dbReference>
<dbReference type="Pfam" id="PF04627">
    <property type="entry name" value="ATP-synt_Eps"/>
    <property type="match status" value="1"/>
</dbReference>
<dbReference type="Gene3D" id="1.10.1620.20">
    <property type="entry name" value="ATP synthase, F1 complex, epsilon subunit superfamily, mitochondrial"/>
    <property type="match status" value="1"/>
</dbReference>
<dbReference type="GO" id="GO:0046933">
    <property type="term" value="F:proton-transporting ATP synthase activity, rotational mechanism"/>
    <property type="evidence" value="ECO:0007669"/>
    <property type="project" value="InterPro"/>
</dbReference>
<gene>
    <name evidence="4" type="ORF">D623_10023554</name>
</gene>
<protein>
    <submittedName>
        <fullName evidence="4">ATP synthase subunit epsilon, mitochondrial</fullName>
    </submittedName>
</protein>
<organism evidence="4 5">
    <name type="scientific">Myotis brandtii</name>
    <name type="common">Brandt's bat</name>
    <dbReference type="NCBI Taxonomy" id="109478"/>
    <lineage>
        <taxon>Eukaryota</taxon>
        <taxon>Metazoa</taxon>
        <taxon>Chordata</taxon>
        <taxon>Craniata</taxon>
        <taxon>Vertebrata</taxon>
        <taxon>Euteleostomi</taxon>
        <taxon>Mammalia</taxon>
        <taxon>Eutheria</taxon>
        <taxon>Laurasiatheria</taxon>
        <taxon>Chiroptera</taxon>
        <taxon>Yangochiroptera</taxon>
        <taxon>Vespertilionidae</taxon>
        <taxon>Myotis</taxon>
    </lineage>
</organism>
<dbReference type="GO" id="GO:0045259">
    <property type="term" value="C:proton-transporting ATP synthase complex"/>
    <property type="evidence" value="ECO:0007669"/>
    <property type="project" value="UniProtKB-KW"/>
</dbReference>